<dbReference type="RefSeq" id="WP_126627907.1">
    <property type="nucleotide sequence ID" value="NZ_BIFT01000001.1"/>
</dbReference>
<dbReference type="Proteomes" id="UP000287171">
    <property type="component" value="Unassembled WGS sequence"/>
</dbReference>
<feature type="coiled-coil region" evidence="1">
    <location>
        <begin position="198"/>
        <end position="225"/>
    </location>
</feature>
<gene>
    <name evidence="2" type="ORF">KDA_30610</name>
</gene>
<proteinExistence type="predicted"/>
<dbReference type="EMBL" id="BIFT01000001">
    <property type="protein sequence ID" value="GCE27577.1"/>
    <property type="molecule type" value="Genomic_DNA"/>
</dbReference>
<reference evidence="3" key="1">
    <citation type="submission" date="2018-12" db="EMBL/GenBank/DDBJ databases">
        <title>Tengunoibacter tsumagoiensis gen. nov., sp. nov., Dictyobacter kobayashii sp. nov., D. alpinus sp. nov., and D. joshuensis sp. nov. and description of Dictyobacteraceae fam. nov. within the order Ktedonobacterales isolated from Tengu-no-mugimeshi.</title>
        <authorList>
            <person name="Wang C.M."/>
            <person name="Zheng Y."/>
            <person name="Sakai Y."/>
            <person name="Toyoda A."/>
            <person name="Minakuchi Y."/>
            <person name="Abe K."/>
            <person name="Yokota A."/>
            <person name="Yabe S."/>
        </authorList>
    </citation>
    <scope>NUCLEOTIDE SEQUENCE [LARGE SCALE GENOMIC DNA]</scope>
    <source>
        <strain evidence="3">Uno16</strain>
    </source>
</reference>
<keyword evidence="3" id="KW-1185">Reference proteome</keyword>
<keyword evidence="1" id="KW-0175">Coiled coil</keyword>
<evidence type="ECO:0000313" key="3">
    <source>
        <dbReference type="Proteomes" id="UP000287171"/>
    </source>
</evidence>
<sequence>MTNLVTDQLCLIQTRDIICLPFLAQTITPDPIRSLVIFNDENAMQIDHIKPQKLTSNARIKVKNGCKILAVTHSPKNYRLAGTVRTRENYQYIYEIPIVLTVRDAIAVARSYFQNLDPAQQAIIQLQQLIEKYISRIPFDKVQINNMPLLYWSNTELDQNGFSIMQIDKASFHIDPRYNGPDMEIFAIRRNRDIKLEEMQAEQDVLDYKDEQDRLNKEIKNEFERQEGTKDQLYKICCQIRDKTSEETIKALQARIQESFAVGESPNQIADIYFTLLGIFQGQKHADIENNVITAGLTIINETEKDNA</sequence>
<evidence type="ECO:0000256" key="1">
    <source>
        <dbReference type="SAM" id="Coils"/>
    </source>
</evidence>
<name>A0A402B8D1_9CHLR</name>
<organism evidence="2 3">
    <name type="scientific">Dictyobacter alpinus</name>
    <dbReference type="NCBI Taxonomy" id="2014873"/>
    <lineage>
        <taxon>Bacteria</taxon>
        <taxon>Bacillati</taxon>
        <taxon>Chloroflexota</taxon>
        <taxon>Ktedonobacteria</taxon>
        <taxon>Ktedonobacterales</taxon>
        <taxon>Dictyobacteraceae</taxon>
        <taxon>Dictyobacter</taxon>
    </lineage>
</organism>
<accession>A0A402B8D1</accession>
<evidence type="ECO:0000313" key="2">
    <source>
        <dbReference type="EMBL" id="GCE27577.1"/>
    </source>
</evidence>
<comment type="caution">
    <text evidence="2">The sequence shown here is derived from an EMBL/GenBank/DDBJ whole genome shotgun (WGS) entry which is preliminary data.</text>
</comment>
<dbReference type="AlphaFoldDB" id="A0A402B8D1"/>
<protein>
    <recommendedName>
        <fullName evidence="4">Band 7 domain-containing protein</fullName>
    </recommendedName>
</protein>
<evidence type="ECO:0008006" key="4">
    <source>
        <dbReference type="Google" id="ProtNLM"/>
    </source>
</evidence>